<sequence length="150" mass="16804">LMTVIIALVAKPVIQARAQAEMDMVVGKDRLPTFADRDRIPYMQCILSEGFRSYLQISAGVPHRLCQDDYYNGYYLPAGCMVIANAWAMLHDPRVYLDPEVFNPDRFLSGEGRTPQPVLRGPAFGFGRRVCLGKDLAENHIWAAAQFVAV</sequence>
<comment type="pathway">
    <text evidence="3">Secondary metabolite biosynthesis.</text>
</comment>
<evidence type="ECO:0000256" key="4">
    <source>
        <dbReference type="ARBA" id="ARBA00010617"/>
    </source>
</evidence>
<dbReference type="InterPro" id="IPR002401">
    <property type="entry name" value="Cyt_P450_E_grp-I"/>
</dbReference>
<feature type="chain" id="PRO_5045946663" evidence="14">
    <location>
        <begin position="19"/>
        <end position="150"/>
    </location>
</feature>
<feature type="non-terminal residue" evidence="15">
    <location>
        <position position="1"/>
    </location>
</feature>
<feature type="signal peptide" evidence="14">
    <location>
        <begin position="1"/>
        <end position="18"/>
    </location>
</feature>
<keyword evidence="7 13" id="KW-0479">Metal-binding</keyword>
<evidence type="ECO:0000256" key="9">
    <source>
        <dbReference type="ARBA" id="ARBA00023002"/>
    </source>
</evidence>
<dbReference type="Proteomes" id="UP000814176">
    <property type="component" value="Unassembled WGS sequence"/>
</dbReference>
<accession>A0ABQ8KQZ4</accession>
<dbReference type="InterPro" id="IPR036396">
    <property type="entry name" value="Cyt_P450_sf"/>
</dbReference>
<keyword evidence="11 13" id="KW-0503">Monooxygenase</keyword>
<evidence type="ECO:0000256" key="8">
    <source>
        <dbReference type="ARBA" id="ARBA00022989"/>
    </source>
</evidence>
<dbReference type="EMBL" id="JADCUA010000004">
    <property type="protein sequence ID" value="KAH9840950.1"/>
    <property type="molecule type" value="Genomic_DNA"/>
</dbReference>
<organism evidence="15 16">
    <name type="scientific">Rhodofomes roseus</name>
    <dbReference type="NCBI Taxonomy" id="34475"/>
    <lineage>
        <taxon>Eukaryota</taxon>
        <taxon>Fungi</taxon>
        <taxon>Dikarya</taxon>
        <taxon>Basidiomycota</taxon>
        <taxon>Agaricomycotina</taxon>
        <taxon>Agaricomycetes</taxon>
        <taxon>Polyporales</taxon>
        <taxon>Rhodofomes</taxon>
    </lineage>
</organism>
<gene>
    <name evidence="15" type="ORF">C8Q71DRAFT_690670</name>
</gene>
<evidence type="ECO:0000256" key="3">
    <source>
        <dbReference type="ARBA" id="ARBA00005179"/>
    </source>
</evidence>
<keyword evidence="8" id="KW-1133">Transmembrane helix</keyword>
<dbReference type="Pfam" id="PF00067">
    <property type="entry name" value="p450"/>
    <property type="match status" value="1"/>
</dbReference>
<dbReference type="GeneID" id="72000590"/>
<evidence type="ECO:0000256" key="11">
    <source>
        <dbReference type="ARBA" id="ARBA00023033"/>
    </source>
</evidence>
<dbReference type="RefSeq" id="XP_047782416.1">
    <property type="nucleotide sequence ID" value="XM_047919858.1"/>
</dbReference>
<evidence type="ECO:0000256" key="5">
    <source>
        <dbReference type="ARBA" id="ARBA00022617"/>
    </source>
</evidence>
<keyword evidence="12" id="KW-0472">Membrane</keyword>
<evidence type="ECO:0000256" key="2">
    <source>
        <dbReference type="ARBA" id="ARBA00004370"/>
    </source>
</evidence>
<comment type="subcellular location">
    <subcellularLocation>
        <location evidence="2">Membrane</location>
    </subcellularLocation>
</comment>
<evidence type="ECO:0000256" key="10">
    <source>
        <dbReference type="ARBA" id="ARBA00023004"/>
    </source>
</evidence>
<evidence type="ECO:0000256" key="6">
    <source>
        <dbReference type="ARBA" id="ARBA00022692"/>
    </source>
</evidence>
<dbReference type="PANTHER" id="PTHR46300">
    <property type="entry name" value="P450, PUTATIVE (EUROFUNG)-RELATED-RELATED"/>
    <property type="match status" value="1"/>
</dbReference>
<keyword evidence="6" id="KW-0812">Transmembrane</keyword>
<evidence type="ECO:0000313" key="15">
    <source>
        <dbReference type="EMBL" id="KAH9840950.1"/>
    </source>
</evidence>
<evidence type="ECO:0000256" key="7">
    <source>
        <dbReference type="ARBA" id="ARBA00022723"/>
    </source>
</evidence>
<name>A0ABQ8KQZ4_9APHY</name>
<comment type="caution">
    <text evidence="15">The sequence shown here is derived from an EMBL/GenBank/DDBJ whole genome shotgun (WGS) entry which is preliminary data.</text>
</comment>
<comment type="cofactor">
    <cofactor evidence="1">
        <name>heme</name>
        <dbReference type="ChEBI" id="CHEBI:30413"/>
    </cofactor>
</comment>
<reference evidence="15 16" key="1">
    <citation type="journal article" date="2021" name="Environ. Microbiol.">
        <title>Gene family expansions and transcriptome signatures uncover fungal adaptations to wood decay.</title>
        <authorList>
            <person name="Hage H."/>
            <person name="Miyauchi S."/>
            <person name="Viragh M."/>
            <person name="Drula E."/>
            <person name="Min B."/>
            <person name="Chaduli D."/>
            <person name="Navarro D."/>
            <person name="Favel A."/>
            <person name="Norest M."/>
            <person name="Lesage-Meessen L."/>
            <person name="Balint B."/>
            <person name="Merenyi Z."/>
            <person name="de Eugenio L."/>
            <person name="Morin E."/>
            <person name="Martinez A.T."/>
            <person name="Baldrian P."/>
            <person name="Stursova M."/>
            <person name="Martinez M.J."/>
            <person name="Novotny C."/>
            <person name="Magnuson J.K."/>
            <person name="Spatafora J.W."/>
            <person name="Maurice S."/>
            <person name="Pangilinan J."/>
            <person name="Andreopoulos W."/>
            <person name="LaButti K."/>
            <person name="Hundley H."/>
            <person name="Na H."/>
            <person name="Kuo A."/>
            <person name="Barry K."/>
            <person name="Lipzen A."/>
            <person name="Henrissat B."/>
            <person name="Riley R."/>
            <person name="Ahrendt S."/>
            <person name="Nagy L.G."/>
            <person name="Grigoriev I.V."/>
            <person name="Martin F."/>
            <person name="Rosso M.N."/>
        </authorList>
    </citation>
    <scope>NUCLEOTIDE SEQUENCE [LARGE SCALE GENOMIC DNA]</scope>
    <source>
        <strain evidence="15 16">CIRM-BRFM 1785</strain>
    </source>
</reference>
<keyword evidence="9 13" id="KW-0560">Oxidoreductase</keyword>
<protein>
    <submittedName>
        <fullName evidence="15">Cytochrome P450</fullName>
    </submittedName>
</protein>
<keyword evidence="5 13" id="KW-0349">Heme</keyword>
<evidence type="ECO:0000256" key="1">
    <source>
        <dbReference type="ARBA" id="ARBA00001971"/>
    </source>
</evidence>
<dbReference type="PROSITE" id="PS00086">
    <property type="entry name" value="CYTOCHROME_P450"/>
    <property type="match status" value="1"/>
</dbReference>
<dbReference type="InterPro" id="IPR050364">
    <property type="entry name" value="Cytochrome_P450_fung"/>
</dbReference>
<evidence type="ECO:0000256" key="13">
    <source>
        <dbReference type="RuleBase" id="RU000461"/>
    </source>
</evidence>
<dbReference type="PRINTS" id="PR00463">
    <property type="entry name" value="EP450I"/>
</dbReference>
<dbReference type="InterPro" id="IPR001128">
    <property type="entry name" value="Cyt_P450"/>
</dbReference>
<keyword evidence="16" id="KW-1185">Reference proteome</keyword>
<feature type="non-terminal residue" evidence="15">
    <location>
        <position position="150"/>
    </location>
</feature>
<proteinExistence type="inferred from homology"/>
<keyword evidence="10 13" id="KW-0408">Iron</keyword>
<dbReference type="SUPFAM" id="SSF48264">
    <property type="entry name" value="Cytochrome P450"/>
    <property type="match status" value="1"/>
</dbReference>
<evidence type="ECO:0000256" key="14">
    <source>
        <dbReference type="SAM" id="SignalP"/>
    </source>
</evidence>
<dbReference type="InterPro" id="IPR017972">
    <property type="entry name" value="Cyt_P450_CS"/>
</dbReference>
<comment type="similarity">
    <text evidence="4 13">Belongs to the cytochrome P450 family.</text>
</comment>
<dbReference type="Gene3D" id="1.10.630.10">
    <property type="entry name" value="Cytochrome P450"/>
    <property type="match status" value="1"/>
</dbReference>
<dbReference type="PANTHER" id="PTHR46300:SF12">
    <property type="entry name" value="P450, PUTATIVE (EUROFUNG)-RELATED"/>
    <property type="match status" value="1"/>
</dbReference>
<evidence type="ECO:0000256" key="12">
    <source>
        <dbReference type="ARBA" id="ARBA00023136"/>
    </source>
</evidence>
<keyword evidence="14" id="KW-0732">Signal</keyword>
<evidence type="ECO:0000313" key="16">
    <source>
        <dbReference type="Proteomes" id="UP000814176"/>
    </source>
</evidence>